<dbReference type="GO" id="GO:0003677">
    <property type="term" value="F:DNA binding"/>
    <property type="evidence" value="ECO:0007669"/>
    <property type="project" value="UniProtKB-KW"/>
</dbReference>
<dbReference type="InterPro" id="IPR036390">
    <property type="entry name" value="WH_DNA-bd_sf"/>
</dbReference>
<dbReference type="SUPFAM" id="SSF46785">
    <property type="entry name" value="Winged helix' DNA-binding domain"/>
    <property type="match status" value="1"/>
</dbReference>
<keyword evidence="6" id="KW-1185">Reference proteome</keyword>
<dbReference type="PANTHER" id="PTHR33204:SF37">
    <property type="entry name" value="HTH-TYPE TRANSCRIPTIONAL REGULATOR YODB"/>
    <property type="match status" value="1"/>
</dbReference>
<dbReference type="KEGG" id="halg:HUG10_03530"/>
<feature type="domain" description="HTH hxlR-type" evidence="4">
    <location>
        <begin position="8"/>
        <end position="110"/>
    </location>
</feature>
<dbReference type="OrthoDB" id="10490at2157"/>
<reference evidence="5 6" key="1">
    <citation type="submission" date="2020-07" db="EMBL/GenBank/DDBJ databases">
        <title>Gai3-2, isolated from salt lake.</title>
        <authorList>
            <person name="Cui H."/>
            <person name="Shi X."/>
        </authorList>
    </citation>
    <scope>NUCLEOTIDE SEQUENCE [LARGE SCALE GENOMIC DNA]</scope>
    <source>
        <strain evidence="5 6">Gai3-2</strain>
    </source>
</reference>
<dbReference type="Pfam" id="PF01638">
    <property type="entry name" value="HxlR"/>
    <property type="match status" value="1"/>
</dbReference>
<dbReference type="InterPro" id="IPR002577">
    <property type="entry name" value="HTH_HxlR"/>
</dbReference>
<evidence type="ECO:0000256" key="1">
    <source>
        <dbReference type="ARBA" id="ARBA00023015"/>
    </source>
</evidence>
<proteinExistence type="predicted"/>
<evidence type="ECO:0000313" key="5">
    <source>
        <dbReference type="EMBL" id="QLG26667.1"/>
    </source>
</evidence>
<dbReference type="EMBL" id="CP058529">
    <property type="protein sequence ID" value="QLG26667.1"/>
    <property type="molecule type" value="Genomic_DNA"/>
</dbReference>
<dbReference type="InterPro" id="IPR036388">
    <property type="entry name" value="WH-like_DNA-bd_sf"/>
</dbReference>
<keyword evidence="3" id="KW-0804">Transcription</keyword>
<evidence type="ECO:0000256" key="3">
    <source>
        <dbReference type="ARBA" id="ARBA00023163"/>
    </source>
</evidence>
<dbReference type="PANTHER" id="PTHR33204">
    <property type="entry name" value="TRANSCRIPTIONAL REGULATOR, MARR FAMILY"/>
    <property type="match status" value="1"/>
</dbReference>
<evidence type="ECO:0000259" key="4">
    <source>
        <dbReference type="PROSITE" id="PS51118"/>
    </source>
</evidence>
<dbReference type="Proteomes" id="UP000509750">
    <property type="component" value="Chromosome"/>
</dbReference>
<evidence type="ECO:0000256" key="2">
    <source>
        <dbReference type="ARBA" id="ARBA00023125"/>
    </source>
</evidence>
<evidence type="ECO:0000313" key="6">
    <source>
        <dbReference type="Proteomes" id="UP000509750"/>
    </source>
</evidence>
<organism evidence="5 6">
    <name type="scientific">Halorarum halophilum</name>
    <dbReference type="NCBI Taxonomy" id="2743090"/>
    <lineage>
        <taxon>Archaea</taxon>
        <taxon>Methanobacteriati</taxon>
        <taxon>Methanobacteriota</taxon>
        <taxon>Stenosarchaea group</taxon>
        <taxon>Halobacteria</taxon>
        <taxon>Halobacteriales</taxon>
        <taxon>Haloferacaceae</taxon>
        <taxon>Halorarum</taxon>
    </lineage>
</organism>
<keyword evidence="1" id="KW-0805">Transcription regulation</keyword>
<accession>A0A7D5GJK8</accession>
<protein>
    <submittedName>
        <fullName evidence="5">Helix-turn-helix transcriptional regulator</fullName>
    </submittedName>
</protein>
<sequence length="132" mass="14663">MSDDSGGTTWQRRLDDLHGTLSGKWALHVLRGLADGPVGFGDLRERVGGAPEKSLARRLRELRCRGLLVREYEPASPPMARYRLTEEGERLVDLLRGVESEVEYVDCESCADDCRVATVNPDATRTAMAEEC</sequence>
<dbReference type="GeneID" id="56027873"/>
<name>A0A7D5GJK8_9EURY</name>
<dbReference type="PROSITE" id="PS51118">
    <property type="entry name" value="HTH_HXLR"/>
    <property type="match status" value="1"/>
</dbReference>
<dbReference type="AlphaFoldDB" id="A0A7D5GJK8"/>
<dbReference type="Gene3D" id="1.10.10.10">
    <property type="entry name" value="Winged helix-like DNA-binding domain superfamily/Winged helix DNA-binding domain"/>
    <property type="match status" value="1"/>
</dbReference>
<gene>
    <name evidence="5" type="ORF">HUG10_03530</name>
</gene>
<dbReference type="RefSeq" id="WP_179168242.1">
    <property type="nucleotide sequence ID" value="NZ_CP058529.1"/>
</dbReference>
<keyword evidence="2" id="KW-0238">DNA-binding</keyword>